<evidence type="ECO:0000256" key="5">
    <source>
        <dbReference type="ARBA" id="ARBA00022692"/>
    </source>
</evidence>
<comment type="subcellular location">
    <subcellularLocation>
        <location evidence="1 8">Cell membrane</location>
        <topology evidence="1 8">Multi-pass membrane protein</topology>
    </subcellularLocation>
</comment>
<feature type="domain" description="ABC transmembrane type-1" evidence="9">
    <location>
        <begin position="64"/>
        <end position="253"/>
    </location>
</feature>
<feature type="transmembrane region" description="Helical" evidence="8">
    <location>
        <begin position="98"/>
        <end position="121"/>
    </location>
</feature>
<evidence type="ECO:0000313" key="10">
    <source>
        <dbReference type="EMBL" id="MDY0884338.1"/>
    </source>
</evidence>
<keyword evidence="6 8" id="KW-1133">Transmembrane helix</keyword>
<dbReference type="InterPro" id="IPR035906">
    <property type="entry name" value="MetI-like_sf"/>
</dbReference>
<dbReference type="PANTHER" id="PTHR43848:SF2">
    <property type="entry name" value="PUTRESCINE TRANSPORT SYSTEM PERMEASE PROTEIN POTI"/>
    <property type="match status" value="1"/>
</dbReference>
<dbReference type="CDD" id="cd06261">
    <property type="entry name" value="TM_PBP2"/>
    <property type="match status" value="1"/>
</dbReference>
<dbReference type="Proteomes" id="UP001279642">
    <property type="component" value="Unassembled WGS sequence"/>
</dbReference>
<reference evidence="10 11" key="1">
    <citation type="journal article" date="2016" name="Antonie Van Leeuwenhoek">
        <title>Dongia soli sp. nov., isolated from soil from Dokdo, Korea.</title>
        <authorList>
            <person name="Kim D.U."/>
            <person name="Lee H."/>
            <person name="Kim H."/>
            <person name="Kim S.G."/>
            <person name="Ka J.O."/>
        </authorList>
    </citation>
    <scope>NUCLEOTIDE SEQUENCE [LARGE SCALE GENOMIC DNA]</scope>
    <source>
        <strain evidence="10 11">D78</strain>
    </source>
</reference>
<keyword evidence="4" id="KW-1003">Cell membrane</keyword>
<dbReference type="PANTHER" id="PTHR43848">
    <property type="entry name" value="PUTRESCINE TRANSPORT SYSTEM PERMEASE PROTEIN POTI"/>
    <property type="match status" value="1"/>
</dbReference>
<feature type="transmembrane region" description="Helical" evidence="8">
    <location>
        <begin position="66"/>
        <end position="86"/>
    </location>
</feature>
<dbReference type="PROSITE" id="PS50928">
    <property type="entry name" value="ABC_TM1"/>
    <property type="match status" value="1"/>
</dbReference>
<evidence type="ECO:0000313" key="11">
    <source>
        <dbReference type="Proteomes" id="UP001279642"/>
    </source>
</evidence>
<keyword evidence="7 8" id="KW-0472">Membrane</keyword>
<dbReference type="EMBL" id="JAXCLW010000004">
    <property type="protein sequence ID" value="MDY0884338.1"/>
    <property type="molecule type" value="Genomic_DNA"/>
</dbReference>
<sequence>MGTRIRPSALGTYAVLFLIFLYGPVLLLPLFSVNDSIYITFPLKGFTFNWYQQMSQNDQMINALKASLKVAASVSVISTILGFIAAKAVTRFALPGRALFVGFIMLPLIIPSLVLALALLVVLRKILGFELSLMTVAAGHVMLCVPFSMLILISRLEGFDRSLEEAAYDLGDSALKVLVRVTLPLVWPAIISSLLLCFTASFDEYLIAAFLSGSDGTLPVFIFSQLRFPQNLPGVLALGSCILVGSVILVTLAEVVRRRGGPVRESGALGS</sequence>
<feature type="transmembrane region" description="Helical" evidence="8">
    <location>
        <begin position="133"/>
        <end position="153"/>
    </location>
</feature>
<evidence type="ECO:0000256" key="2">
    <source>
        <dbReference type="ARBA" id="ARBA00007069"/>
    </source>
</evidence>
<protein>
    <submittedName>
        <fullName evidence="10">ABC transporter permease</fullName>
    </submittedName>
</protein>
<gene>
    <name evidence="10" type="ORF">SMD27_15955</name>
</gene>
<evidence type="ECO:0000256" key="6">
    <source>
        <dbReference type="ARBA" id="ARBA00022989"/>
    </source>
</evidence>
<organism evidence="10 11">
    <name type="scientific">Dongia soli</name>
    <dbReference type="NCBI Taxonomy" id="600628"/>
    <lineage>
        <taxon>Bacteria</taxon>
        <taxon>Pseudomonadati</taxon>
        <taxon>Pseudomonadota</taxon>
        <taxon>Alphaproteobacteria</taxon>
        <taxon>Rhodospirillales</taxon>
        <taxon>Dongiaceae</taxon>
        <taxon>Dongia</taxon>
    </lineage>
</organism>
<dbReference type="RefSeq" id="WP_320509403.1">
    <property type="nucleotide sequence ID" value="NZ_JAXCLW010000004.1"/>
</dbReference>
<keyword evidence="5 8" id="KW-0812">Transmembrane</keyword>
<dbReference type="InterPro" id="IPR051789">
    <property type="entry name" value="Bact_Polyamine_Transport"/>
</dbReference>
<feature type="transmembrane region" description="Helical" evidence="8">
    <location>
        <begin position="235"/>
        <end position="256"/>
    </location>
</feature>
<comment type="similarity">
    <text evidence="2">Belongs to the binding-protein-dependent transport system permease family. CysTW subfamily.</text>
</comment>
<evidence type="ECO:0000259" key="9">
    <source>
        <dbReference type="PROSITE" id="PS50928"/>
    </source>
</evidence>
<dbReference type="Gene3D" id="1.10.3720.10">
    <property type="entry name" value="MetI-like"/>
    <property type="match status" value="1"/>
</dbReference>
<keyword evidence="11" id="KW-1185">Reference proteome</keyword>
<feature type="transmembrane region" description="Helical" evidence="8">
    <location>
        <begin position="177"/>
        <end position="198"/>
    </location>
</feature>
<evidence type="ECO:0000256" key="3">
    <source>
        <dbReference type="ARBA" id="ARBA00022448"/>
    </source>
</evidence>
<comment type="caution">
    <text evidence="10">The sequence shown here is derived from an EMBL/GenBank/DDBJ whole genome shotgun (WGS) entry which is preliminary data.</text>
</comment>
<dbReference type="SUPFAM" id="SSF161098">
    <property type="entry name" value="MetI-like"/>
    <property type="match status" value="1"/>
</dbReference>
<accession>A0ABU5ED86</accession>
<evidence type="ECO:0000256" key="7">
    <source>
        <dbReference type="ARBA" id="ARBA00023136"/>
    </source>
</evidence>
<proteinExistence type="inferred from homology"/>
<dbReference type="InterPro" id="IPR000515">
    <property type="entry name" value="MetI-like"/>
</dbReference>
<evidence type="ECO:0000256" key="4">
    <source>
        <dbReference type="ARBA" id="ARBA00022475"/>
    </source>
</evidence>
<name>A0ABU5ED86_9PROT</name>
<dbReference type="Pfam" id="PF00528">
    <property type="entry name" value="BPD_transp_1"/>
    <property type="match status" value="1"/>
</dbReference>
<feature type="transmembrane region" description="Helical" evidence="8">
    <location>
        <begin position="12"/>
        <end position="31"/>
    </location>
</feature>
<evidence type="ECO:0000256" key="1">
    <source>
        <dbReference type="ARBA" id="ARBA00004651"/>
    </source>
</evidence>
<evidence type="ECO:0000256" key="8">
    <source>
        <dbReference type="RuleBase" id="RU363032"/>
    </source>
</evidence>
<keyword evidence="3 8" id="KW-0813">Transport</keyword>